<keyword evidence="6" id="KW-0812">Transmembrane</keyword>
<keyword evidence="6" id="KW-1133">Transmembrane helix</keyword>
<evidence type="ECO:0000256" key="5">
    <source>
        <dbReference type="ARBA" id="ARBA00023002"/>
    </source>
</evidence>
<dbReference type="InterPro" id="IPR036188">
    <property type="entry name" value="FAD/NAD-bd_sf"/>
</dbReference>
<reference evidence="8 9" key="1">
    <citation type="journal article" date="2013" name="PLoS ONE">
        <title>Genomic Analysis by Deep Sequencing of the Probiotic Lactobacillus brevis KB290 Harboring Nine Plasmids Reveals Genomic Stability.</title>
        <authorList>
            <person name="Fukao M."/>
            <person name="Oshima K."/>
            <person name="Morita H."/>
            <person name="Toh H."/>
            <person name="Suda W."/>
            <person name="Kim S.W."/>
            <person name="Suzuki S."/>
            <person name="Yakabe T."/>
            <person name="Hattori M."/>
            <person name="Yajima N."/>
        </authorList>
    </citation>
    <scope>NUCLEOTIDE SEQUENCE [LARGE SCALE GENOMIC DNA]</scope>
    <source>
        <strain evidence="8 9">KB290</strain>
    </source>
</reference>
<dbReference type="PRINTS" id="PR00368">
    <property type="entry name" value="FADPNR"/>
</dbReference>
<keyword evidence="4" id="KW-0274">FAD</keyword>
<dbReference type="AlphaFoldDB" id="M5AY01"/>
<comment type="similarity">
    <text evidence="2">Belongs to the NADH dehydrogenase family.</text>
</comment>
<dbReference type="PANTHER" id="PTHR42913">
    <property type="entry name" value="APOPTOSIS-INDUCING FACTOR 1"/>
    <property type="match status" value="1"/>
</dbReference>
<dbReference type="Gene3D" id="3.50.50.100">
    <property type="match status" value="1"/>
</dbReference>
<dbReference type="InterPro" id="IPR051169">
    <property type="entry name" value="NADH-Q_oxidoreductase"/>
</dbReference>
<feature type="transmembrane region" description="Helical" evidence="6">
    <location>
        <begin position="12"/>
        <end position="31"/>
    </location>
</feature>
<dbReference type="KEGG" id="lbk:LVISKB_0326"/>
<evidence type="ECO:0000256" key="4">
    <source>
        <dbReference type="ARBA" id="ARBA00022827"/>
    </source>
</evidence>
<dbReference type="EMBL" id="AP012167">
    <property type="protein sequence ID" value="BAN05961.1"/>
    <property type="molecule type" value="Genomic_DNA"/>
</dbReference>
<gene>
    <name evidence="8" type="ORF">LVISKB_0326</name>
</gene>
<dbReference type="Pfam" id="PF07992">
    <property type="entry name" value="Pyr_redox_2"/>
    <property type="match status" value="1"/>
</dbReference>
<dbReference type="HOGENOM" id="CLU_021377_7_2_9"/>
<organism evidence="8 9">
    <name type="scientific">Levilactobacillus brevis KB290</name>
    <dbReference type="NCBI Taxonomy" id="1001583"/>
    <lineage>
        <taxon>Bacteria</taxon>
        <taxon>Bacillati</taxon>
        <taxon>Bacillota</taxon>
        <taxon>Bacilli</taxon>
        <taxon>Lactobacillales</taxon>
        <taxon>Lactobacillaceae</taxon>
        <taxon>Levilactobacillus</taxon>
    </lineage>
</organism>
<comment type="cofactor">
    <cofactor evidence="1">
        <name>FAD</name>
        <dbReference type="ChEBI" id="CHEBI:57692"/>
    </cofactor>
</comment>
<dbReference type="PANTHER" id="PTHR42913:SF3">
    <property type="entry name" value="64 KDA MITOCHONDRIAL NADH DEHYDROGENASE (EUROFUNG)"/>
    <property type="match status" value="1"/>
</dbReference>
<protein>
    <submittedName>
        <fullName evidence="8">NADH dehydrogenase-like protein yumB</fullName>
    </submittedName>
</protein>
<evidence type="ECO:0000256" key="3">
    <source>
        <dbReference type="ARBA" id="ARBA00022630"/>
    </source>
</evidence>
<evidence type="ECO:0000256" key="6">
    <source>
        <dbReference type="SAM" id="Phobius"/>
    </source>
</evidence>
<dbReference type="PATRIC" id="fig|1001583.3.peg.318"/>
<sequence length="417" mass="45655">MNVRRTLLEKGSFIMATILVLGGGYAGMRAIKFLQREVPSDDQIILVDKTSTHTEKTNLHEVAAGTIAPDRITYEINDVIGKRVTFIQDEVTNVDVDSKQVTLVDHDPITYDYLILALGFQSETFGLKGAVENALPMDDLQTSEAVYQHIEAKAKGYAESQDPNDLTIAVCGAGFTGIELLGELSQSLPKLQTRYNTPAFKVICLEMGKTILPMFDKSLADYAMKFMAKHNIEMKLGAAITEIKPGAVVYKDKNTDDEQEHEVAANTIVWTVGVSGSHVMADSGFEQRRNRVVVKDDLSLEGHPEVYVIGDVAAVMDPQSNRPYPTTAQIALACGAHAAKNIGLMLRGHETRPFVYKSSGTVASLSDRDGIGEIFSSNKKVHGYLASALKKVITDRSLMESAHLSTTLAKGRFDLYH</sequence>
<evidence type="ECO:0000313" key="9">
    <source>
        <dbReference type="Proteomes" id="UP000012042"/>
    </source>
</evidence>
<dbReference type="GO" id="GO:0003955">
    <property type="term" value="F:NAD(P)H dehydrogenase (quinone) activity"/>
    <property type="evidence" value="ECO:0007669"/>
    <property type="project" value="TreeGrafter"/>
</dbReference>
<evidence type="ECO:0000313" key="8">
    <source>
        <dbReference type="EMBL" id="BAN05961.1"/>
    </source>
</evidence>
<evidence type="ECO:0000256" key="2">
    <source>
        <dbReference type="ARBA" id="ARBA00005272"/>
    </source>
</evidence>
<proteinExistence type="inferred from homology"/>
<name>M5AY01_LEVBR</name>
<feature type="domain" description="FAD/NAD(P)-binding" evidence="7">
    <location>
        <begin position="18"/>
        <end position="332"/>
    </location>
</feature>
<accession>M5AY01</accession>
<keyword evidence="3" id="KW-0285">Flavoprotein</keyword>
<evidence type="ECO:0000256" key="1">
    <source>
        <dbReference type="ARBA" id="ARBA00001974"/>
    </source>
</evidence>
<dbReference type="InterPro" id="IPR023753">
    <property type="entry name" value="FAD/NAD-binding_dom"/>
</dbReference>
<dbReference type="GO" id="GO:0019646">
    <property type="term" value="P:aerobic electron transport chain"/>
    <property type="evidence" value="ECO:0007669"/>
    <property type="project" value="TreeGrafter"/>
</dbReference>
<keyword evidence="5" id="KW-0560">Oxidoreductase</keyword>
<dbReference type="SUPFAM" id="SSF51905">
    <property type="entry name" value="FAD/NAD(P)-binding domain"/>
    <property type="match status" value="2"/>
</dbReference>
<evidence type="ECO:0000259" key="7">
    <source>
        <dbReference type="Pfam" id="PF07992"/>
    </source>
</evidence>
<keyword evidence="6" id="KW-0472">Membrane</keyword>
<dbReference type="Proteomes" id="UP000012042">
    <property type="component" value="Chromosome"/>
</dbReference>